<feature type="active site" description="Proton donor/acceptor" evidence="6">
    <location>
        <position position="228"/>
    </location>
</feature>
<dbReference type="GO" id="GO:0005634">
    <property type="term" value="C:nucleus"/>
    <property type="evidence" value="ECO:0007669"/>
    <property type="project" value="UniProtKB-SubCell"/>
</dbReference>
<reference evidence="7" key="1">
    <citation type="submission" date="2020-11" db="EMBL/GenBank/DDBJ databases">
        <authorList>
            <person name="Tran Van P."/>
        </authorList>
    </citation>
    <scope>NUCLEOTIDE SEQUENCE</scope>
</reference>
<evidence type="ECO:0000256" key="6">
    <source>
        <dbReference type="HAMAP-Rule" id="MF_03040"/>
    </source>
</evidence>
<evidence type="ECO:0000256" key="4">
    <source>
        <dbReference type="ARBA" id="ARBA00023242"/>
    </source>
</evidence>
<evidence type="ECO:0000256" key="5">
    <source>
        <dbReference type="ARBA" id="ARBA00029300"/>
    </source>
</evidence>
<evidence type="ECO:0000256" key="3">
    <source>
        <dbReference type="ARBA" id="ARBA00023239"/>
    </source>
</evidence>
<keyword evidence="4 6" id="KW-0539">Nucleus</keyword>
<keyword evidence="3" id="KW-0456">Lyase</keyword>
<dbReference type="GO" id="GO:0016829">
    <property type="term" value="F:lyase activity"/>
    <property type="evidence" value="ECO:0007669"/>
    <property type="project" value="UniProtKB-KW"/>
</dbReference>
<dbReference type="Pfam" id="PF09749">
    <property type="entry name" value="HVSL"/>
    <property type="match status" value="1"/>
</dbReference>
<sequence>MSASSKGSLSLLSVYNHSDDSDEDYDIPGARVSVKRVSLKEWSENETKKVMINQSVPKLISLPPPVGLNSLFLVSEDRPKDNPELHQGRVRSFAHERGNWSTFVYVRCETNLVLQSFMDVVKVLCETVVPIPIEPVDEFHVSLTKTFVLKHHWIDSFIESVRQSIKELSSFNLAFGSVQVYCNDEKTRTFIGLTVQVGQEALMACVEELDKCLAEFKLPCFFEDPSFHLSVAWCSGDHEQSIRSILPQLNVAFRQFIHTHPDKWTIQLSLSLVFSAHLSSLLRETERIKSFGKKRRTANKILAILRVVYLRGSRVKEEHGRMVDQSRTWYGGQLESMQQGLMMLLPNGSCLAVQRMSCCHDA</sequence>
<comment type="function">
    <text evidence="6">Phosphodiesterase responsible for the U6 snRNA 3' end processing. Acts as an exoribonuclease (RNase) responsible for trimming the poly(U) tract of the last nucleotides in the pre-U6 snRNA molecule, leading to the formation of mature U6 snRNA.</text>
</comment>
<organism evidence="7">
    <name type="scientific">Timema californicum</name>
    <name type="common">California timema</name>
    <name type="synonym">Walking stick</name>
    <dbReference type="NCBI Taxonomy" id="61474"/>
    <lineage>
        <taxon>Eukaryota</taxon>
        <taxon>Metazoa</taxon>
        <taxon>Ecdysozoa</taxon>
        <taxon>Arthropoda</taxon>
        <taxon>Hexapoda</taxon>
        <taxon>Insecta</taxon>
        <taxon>Pterygota</taxon>
        <taxon>Neoptera</taxon>
        <taxon>Polyneoptera</taxon>
        <taxon>Phasmatodea</taxon>
        <taxon>Timematodea</taxon>
        <taxon>Timematoidea</taxon>
        <taxon>Timematidae</taxon>
        <taxon>Timema</taxon>
    </lineage>
</organism>
<comment type="similarity">
    <text evidence="6">Belongs to the 2H phosphoesterase superfamily. USB1 family.</text>
</comment>
<dbReference type="EC" id="3.1.4.-" evidence="6"/>
<dbReference type="HAMAP" id="MF_03040">
    <property type="entry name" value="USB1"/>
    <property type="match status" value="1"/>
</dbReference>
<comment type="subcellular location">
    <subcellularLocation>
        <location evidence="6">Nucleus</location>
    </subcellularLocation>
</comment>
<proteinExistence type="inferred from homology"/>
<keyword evidence="1 6" id="KW-0540">Nuclease</keyword>
<keyword evidence="2 6" id="KW-0378">Hydrolase</keyword>
<dbReference type="SUPFAM" id="SSF55144">
    <property type="entry name" value="LigT-like"/>
    <property type="match status" value="1"/>
</dbReference>
<dbReference type="EMBL" id="OE181477">
    <property type="protein sequence ID" value="CAD7573220.1"/>
    <property type="molecule type" value="Genomic_DNA"/>
</dbReference>
<name>A0A7R9J650_TIMCA</name>
<dbReference type="GO" id="GO:0034477">
    <property type="term" value="P:U6 snRNA 3'-end processing"/>
    <property type="evidence" value="ECO:0007669"/>
    <property type="project" value="UniProtKB-UniRule"/>
</dbReference>
<evidence type="ECO:0000313" key="7">
    <source>
        <dbReference type="EMBL" id="CAD7573220.1"/>
    </source>
</evidence>
<gene>
    <name evidence="7" type="ORF">TCMB3V08_LOCUS5860</name>
</gene>
<protein>
    <recommendedName>
        <fullName evidence="6">U6 snRNA phosphodiesterase</fullName>
        <ecNumber evidence="6">3.1.4.-</ecNumber>
    </recommendedName>
</protein>
<feature type="active site" description="Proton donor/acceptor" evidence="6">
    <location>
        <position position="140"/>
    </location>
</feature>
<evidence type="ECO:0000256" key="2">
    <source>
        <dbReference type="ARBA" id="ARBA00022801"/>
    </source>
</evidence>
<dbReference type="Gene3D" id="3.90.1140.10">
    <property type="entry name" value="Cyclic phosphodiesterase"/>
    <property type="match status" value="1"/>
</dbReference>
<dbReference type="GO" id="GO:1990838">
    <property type="term" value="F:poly(U)-specific exoribonuclease activity, producing 3' uridine cyclic phosphate ends"/>
    <property type="evidence" value="ECO:0007669"/>
    <property type="project" value="UniProtKB-UniRule"/>
</dbReference>
<comment type="catalytic activity">
    <reaction evidence="5">
        <text>a 3'-end uridylyl-uridine-RNA = a 3'-end 2',3'-cyclophospho-uridine-RNA + uridine</text>
        <dbReference type="Rhea" id="RHEA:46052"/>
        <dbReference type="Rhea" id="RHEA-COMP:17384"/>
        <dbReference type="Rhea" id="RHEA-COMP:17385"/>
        <dbReference type="ChEBI" id="CHEBI:16704"/>
        <dbReference type="ChEBI" id="CHEBI:85643"/>
        <dbReference type="ChEBI" id="CHEBI:85644"/>
    </reaction>
    <physiologicalReaction direction="left-to-right" evidence="5">
        <dbReference type="Rhea" id="RHEA:46053"/>
    </physiologicalReaction>
</comment>
<dbReference type="InterPro" id="IPR009097">
    <property type="entry name" value="Cyclic_Pdiesterase"/>
</dbReference>
<evidence type="ECO:0000256" key="1">
    <source>
        <dbReference type="ARBA" id="ARBA00022722"/>
    </source>
</evidence>
<dbReference type="PANTHER" id="PTHR13522:SF3">
    <property type="entry name" value="U6 SNRNA PHOSPHODIESTERASE 1"/>
    <property type="match status" value="1"/>
</dbReference>
<dbReference type="InterPro" id="IPR027521">
    <property type="entry name" value="Usb1"/>
</dbReference>
<accession>A0A7R9J650</accession>
<dbReference type="AlphaFoldDB" id="A0A7R9J650"/>
<dbReference type="PANTHER" id="PTHR13522">
    <property type="entry name" value="U6 SNRNA PHOSPHODIESTERASE 1"/>
    <property type="match status" value="1"/>
</dbReference>